<comment type="caution">
    <text evidence="1">The sequence shown here is derived from an EMBL/GenBank/DDBJ whole genome shotgun (WGS) entry which is preliminary data.</text>
</comment>
<proteinExistence type="predicted"/>
<dbReference type="EMBL" id="CM047587">
    <property type="protein sequence ID" value="KAI9907832.1"/>
    <property type="molecule type" value="Genomic_DNA"/>
</dbReference>
<organism evidence="1 2">
    <name type="scientific">Peronosclerospora sorghi</name>
    <dbReference type="NCBI Taxonomy" id="230839"/>
    <lineage>
        <taxon>Eukaryota</taxon>
        <taxon>Sar</taxon>
        <taxon>Stramenopiles</taxon>
        <taxon>Oomycota</taxon>
        <taxon>Peronosporomycetes</taxon>
        <taxon>Peronosporales</taxon>
        <taxon>Peronosporaceae</taxon>
        <taxon>Peronosclerospora</taxon>
    </lineage>
</organism>
<gene>
    <name evidence="1" type="ORF">PsorP6_003456</name>
</gene>
<name>A0ACC0VNC9_9STRA</name>
<evidence type="ECO:0000313" key="2">
    <source>
        <dbReference type="Proteomes" id="UP001163321"/>
    </source>
</evidence>
<evidence type="ECO:0000313" key="1">
    <source>
        <dbReference type="EMBL" id="KAI9907832.1"/>
    </source>
</evidence>
<protein>
    <submittedName>
        <fullName evidence="1">Uncharacterized protein</fullName>
    </submittedName>
</protein>
<dbReference type="Proteomes" id="UP001163321">
    <property type="component" value="Chromosome 8"/>
</dbReference>
<sequence length="372" mass="40667">MSGVVKALGLGSKGSLNVIFHSSHFLAGELLLGTVVLNVTEPLDVTSLVLRIDGKEMLTWIQGGGEASRMYLREHVHLDEEFILSSGQQFIQPGQYVYPISFRLLDTLPNSFHVSNRTAGIMSHIDASLKYSATAIMTVKGKLSADMEATSSFVVHQQSLCQPVLSLEDLAMIDVQMLGLMKKGTCSLSAHLPSNVYVSGDLLLAQTKVHNNSSKDMNKMTMMLCEDISVDLEASKPKSKGSVCLAHQDFPGVKAGKILEQTLHLPLIAKSSPLPVAVKSHFLTTKYRLVIKCKYRLCRSVSVDFPIEILRKIPGYVSTDLVVPAVTTTTDIPSDAHVEVVDLVAPSMRKSIMDEKSPSLLRRRGNVKSMDC</sequence>
<accession>A0ACC0VNC9</accession>
<reference evidence="1 2" key="1">
    <citation type="journal article" date="2022" name="bioRxiv">
        <title>The genome of the oomycete Peronosclerospora sorghi, a cosmopolitan pathogen of maize and sorghum, is inflated with dispersed pseudogenes.</title>
        <authorList>
            <person name="Fletcher K."/>
            <person name="Martin F."/>
            <person name="Isakeit T."/>
            <person name="Cavanaugh K."/>
            <person name="Magill C."/>
            <person name="Michelmore R."/>
        </authorList>
    </citation>
    <scope>NUCLEOTIDE SEQUENCE [LARGE SCALE GENOMIC DNA]</scope>
    <source>
        <strain evidence="1">P6</strain>
    </source>
</reference>
<keyword evidence="2" id="KW-1185">Reference proteome</keyword>